<dbReference type="Pfam" id="PF11422">
    <property type="entry name" value="IBP39"/>
    <property type="match status" value="1"/>
</dbReference>
<evidence type="ECO:0000259" key="1">
    <source>
        <dbReference type="Pfam" id="PF10416"/>
    </source>
</evidence>
<comment type="caution">
    <text evidence="3">The sequence shown here is derived from an EMBL/GenBank/DDBJ whole genome shotgun (WGS) entry which is preliminary data.</text>
</comment>
<dbReference type="OrthoDB" id="10438248at2759"/>
<dbReference type="InterPro" id="IPR036388">
    <property type="entry name" value="WH-like_DNA-bd_sf"/>
</dbReference>
<dbReference type="VEuPathDB" id="TrichDB:TRFO_01244"/>
<gene>
    <name evidence="3" type="ORF">TRFO_01244</name>
</gene>
<dbReference type="InterPro" id="IPR036184">
    <property type="entry name" value="IBP39-like_C_sf"/>
</dbReference>
<dbReference type="Proteomes" id="UP000179807">
    <property type="component" value="Unassembled WGS sequence"/>
</dbReference>
<dbReference type="InterPro" id="IPR018845">
    <property type="entry name" value="Initiator-bd"/>
</dbReference>
<organism evidence="3 4">
    <name type="scientific">Tritrichomonas foetus</name>
    <dbReference type="NCBI Taxonomy" id="1144522"/>
    <lineage>
        <taxon>Eukaryota</taxon>
        <taxon>Metamonada</taxon>
        <taxon>Parabasalia</taxon>
        <taxon>Tritrichomonadida</taxon>
        <taxon>Tritrichomonadidae</taxon>
        <taxon>Tritrichomonas</taxon>
    </lineage>
</organism>
<dbReference type="RefSeq" id="XP_068360275.1">
    <property type="nucleotide sequence ID" value="XM_068489990.1"/>
</dbReference>
<dbReference type="AlphaFoldDB" id="A0A1J4K7G4"/>
<dbReference type="GeneID" id="94824694"/>
<proteinExistence type="predicted"/>
<evidence type="ECO:0000313" key="4">
    <source>
        <dbReference type="Proteomes" id="UP000179807"/>
    </source>
</evidence>
<feature type="domain" description="Initiator binding" evidence="1">
    <location>
        <begin position="48"/>
        <end position="134"/>
    </location>
</feature>
<feature type="domain" description="Initiator binding protein 39kDa C-terminal" evidence="2">
    <location>
        <begin position="192"/>
        <end position="364"/>
    </location>
</feature>
<dbReference type="SUPFAM" id="SSF103409">
    <property type="entry name" value="39 kda initiator binding protein, IBP39, C-terminal domains"/>
    <property type="match status" value="1"/>
</dbReference>
<dbReference type="Pfam" id="PF10416">
    <property type="entry name" value="IBD"/>
    <property type="match status" value="1"/>
</dbReference>
<dbReference type="InterPro" id="IPR024238">
    <property type="entry name" value="IBP39_C"/>
</dbReference>
<accession>A0A1J4K7G4</accession>
<evidence type="ECO:0000313" key="3">
    <source>
        <dbReference type="EMBL" id="OHT07139.1"/>
    </source>
</evidence>
<protein>
    <submittedName>
        <fullName evidence="3">39 kDa initiator binding protein</fullName>
    </submittedName>
</protein>
<sequence>MTLKRESTCDLTKLFDFTSHLKIFTKSSIMTSLIHMELMNPSDVVRMLPSNIQAILHRKSSRDPSSRFSRKLHALLSYVSANPEMEEQVGVSWLDDEIFQVCKKRLLEIMGIKLNTLNVNFHQLKFVQLQCDKQGWTRWRREGFTRREFNFGKSYNNNSHNNSQQDDIFSLQAPKDQLGGLPSSSTEEKIELKIGHMTSDQIDILSQHVQQEWQEIAGIDKKSVDVNYFVSTISARYKENEQPTHNAFDVLKAIFAPQGTDTVKFSDFYRFMAMFGPAKTVMLKIHSLLEVATAGTPWLYFGLLPSADFDDFYGHFDENEPNCLVLHKNDGTTTQIWNLPLSTSDEQYVIDDNCVKYASWQQYFAEHPPPGNETYSNEQEISVFAA</sequence>
<dbReference type="SUPFAM" id="SSF46785">
    <property type="entry name" value="Winged helix' DNA-binding domain"/>
    <property type="match status" value="1"/>
</dbReference>
<reference evidence="3" key="1">
    <citation type="submission" date="2016-10" db="EMBL/GenBank/DDBJ databases">
        <authorList>
            <person name="Benchimol M."/>
            <person name="Almeida L.G."/>
            <person name="Vasconcelos A.T."/>
            <person name="Perreira-Neves A."/>
            <person name="Rosa I.A."/>
            <person name="Tasca T."/>
            <person name="Bogo M.R."/>
            <person name="de Souza W."/>
        </authorList>
    </citation>
    <scope>NUCLEOTIDE SEQUENCE [LARGE SCALE GENOMIC DNA]</scope>
    <source>
        <strain evidence="3">K</strain>
    </source>
</reference>
<dbReference type="EMBL" id="MLAK01000704">
    <property type="protein sequence ID" value="OHT07139.1"/>
    <property type="molecule type" value="Genomic_DNA"/>
</dbReference>
<dbReference type="Gene3D" id="1.10.10.10">
    <property type="entry name" value="Winged helix-like DNA-binding domain superfamily/Winged helix DNA-binding domain"/>
    <property type="match status" value="1"/>
</dbReference>
<dbReference type="InterPro" id="IPR036390">
    <property type="entry name" value="WH_DNA-bd_sf"/>
</dbReference>
<name>A0A1J4K7G4_9EUKA</name>
<evidence type="ECO:0000259" key="2">
    <source>
        <dbReference type="Pfam" id="PF11422"/>
    </source>
</evidence>
<keyword evidence="4" id="KW-1185">Reference proteome</keyword>